<dbReference type="Proteomes" id="UP000312512">
    <property type="component" value="Unassembled WGS sequence"/>
</dbReference>
<dbReference type="CDD" id="cd06261">
    <property type="entry name" value="TM_PBP2"/>
    <property type="match status" value="1"/>
</dbReference>
<dbReference type="InterPro" id="IPR000515">
    <property type="entry name" value="MetI-like"/>
</dbReference>
<evidence type="ECO:0000256" key="5">
    <source>
        <dbReference type="RuleBase" id="RU363032"/>
    </source>
</evidence>
<dbReference type="PANTHER" id="PTHR43376">
    <property type="entry name" value="OLIGOPEPTIDE TRANSPORT SYSTEM PERMEASE PROTEIN"/>
    <property type="match status" value="1"/>
</dbReference>
<feature type="transmembrane region" description="Helical" evidence="5">
    <location>
        <begin position="212"/>
        <end position="233"/>
    </location>
</feature>
<gene>
    <name evidence="6" type="ORF">FH608_034445</name>
</gene>
<feature type="transmembrane region" description="Helical" evidence="5">
    <location>
        <begin position="123"/>
        <end position="150"/>
    </location>
</feature>
<keyword evidence="4 5" id="KW-0472">Membrane</keyword>
<dbReference type="PANTHER" id="PTHR43376:SF1">
    <property type="entry name" value="OLIGOPEPTIDE TRANSPORT SYSTEM PERMEASE PROTEIN"/>
    <property type="match status" value="1"/>
</dbReference>
<evidence type="ECO:0000256" key="4">
    <source>
        <dbReference type="ARBA" id="ARBA00023136"/>
    </source>
</evidence>
<dbReference type="InterPro" id="IPR035906">
    <property type="entry name" value="MetI-like_sf"/>
</dbReference>
<feature type="transmembrane region" description="Helical" evidence="5">
    <location>
        <begin position="29"/>
        <end position="46"/>
    </location>
</feature>
<dbReference type="OrthoDB" id="9778910at2"/>
<accession>A0A5C4VXU0</accession>
<feature type="transmembrane region" description="Helical" evidence="5">
    <location>
        <begin position="270"/>
        <end position="296"/>
    </location>
</feature>
<evidence type="ECO:0000313" key="6">
    <source>
        <dbReference type="EMBL" id="KAB8190617.1"/>
    </source>
</evidence>
<sequence length="350" mass="37222">MAARATAPARTPVSGALRALTGSVAAKRIAFYLVAGWAAITLNFLLPRLMPGDPASAILLKMTELGPVSPQREAVVHRLFGGANSGPLWDQYVSYLGGLFRGDFGLSIAFYPTPVTDVVISGFWWTVILVGSATVIAFVVGTVLGAIAGWRPGQRFDSIASPLSIFVHSVPYFWIALILAFVFAFQWGWLPLAGGAGRNVEPGFTAAFIGSALEHAVLPAATIVLTSISGWLIHMRNMTASVINEDYVLLARAKGLPNSRVISGYAARNAILPSISGFAVSIGMVVGGSLLTELVFNYPGLGSLLNQAILNLDYPLMQGLFLVISLTVLAINFIADSIYVLLDPRTREVS</sequence>
<dbReference type="GO" id="GO:0005886">
    <property type="term" value="C:plasma membrane"/>
    <property type="evidence" value="ECO:0007669"/>
    <property type="project" value="UniProtKB-SubCell"/>
</dbReference>
<proteinExistence type="inferred from homology"/>
<keyword evidence="2 5" id="KW-0812">Transmembrane</keyword>
<evidence type="ECO:0000256" key="1">
    <source>
        <dbReference type="ARBA" id="ARBA00004141"/>
    </source>
</evidence>
<dbReference type="Pfam" id="PF00528">
    <property type="entry name" value="BPD_transp_1"/>
    <property type="match status" value="1"/>
</dbReference>
<dbReference type="PROSITE" id="PS50928">
    <property type="entry name" value="ABC_TM1"/>
    <property type="match status" value="1"/>
</dbReference>
<reference evidence="6 7" key="1">
    <citation type="submission" date="2019-10" db="EMBL/GenBank/DDBJ databases">
        <title>Nonomuraea sp. nov., isolated from Phyllanthus amarus.</title>
        <authorList>
            <person name="Klykleung N."/>
            <person name="Tanasupawat S."/>
        </authorList>
    </citation>
    <scope>NUCLEOTIDE SEQUENCE [LARGE SCALE GENOMIC DNA]</scope>
    <source>
        <strain evidence="6 7">PA1-10</strain>
    </source>
</reference>
<comment type="subcellular location">
    <subcellularLocation>
        <location evidence="5">Cell membrane</location>
        <topology evidence="5">Multi-pass membrane protein</topology>
    </subcellularLocation>
    <subcellularLocation>
        <location evidence="1">Membrane</location>
        <topology evidence="1">Multi-pass membrane protein</topology>
    </subcellularLocation>
</comment>
<dbReference type="GO" id="GO:0055085">
    <property type="term" value="P:transmembrane transport"/>
    <property type="evidence" value="ECO:0007669"/>
    <property type="project" value="InterPro"/>
</dbReference>
<evidence type="ECO:0000313" key="7">
    <source>
        <dbReference type="Proteomes" id="UP000312512"/>
    </source>
</evidence>
<keyword evidence="7" id="KW-1185">Reference proteome</keyword>
<dbReference type="AlphaFoldDB" id="A0A5C4VXU0"/>
<name>A0A5C4VXU0_9ACTN</name>
<organism evidence="6 7">
    <name type="scientific">Nonomuraea phyllanthi</name>
    <dbReference type="NCBI Taxonomy" id="2219224"/>
    <lineage>
        <taxon>Bacteria</taxon>
        <taxon>Bacillati</taxon>
        <taxon>Actinomycetota</taxon>
        <taxon>Actinomycetes</taxon>
        <taxon>Streptosporangiales</taxon>
        <taxon>Streptosporangiaceae</taxon>
        <taxon>Nonomuraea</taxon>
    </lineage>
</organism>
<dbReference type="EMBL" id="VDLX02000015">
    <property type="protein sequence ID" value="KAB8190617.1"/>
    <property type="molecule type" value="Genomic_DNA"/>
</dbReference>
<evidence type="ECO:0000256" key="3">
    <source>
        <dbReference type="ARBA" id="ARBA00022989"/>
    </source>
</evidence>
<evidence type="ECO:0000256" key="2">
    <source>
        <dbReference type="ARBA" id="ARBA00022692"/>
    </source>
</evidence>
<keyword evidence="5" id="KW-0813">Transport</keyword>
<dbReference type="RefSeq" id="WP_139634551.1">
    <property type="nucleotide sequence ID" value="NZ_VDLX02000015.1"/>
</dbReference>
<comment type="caution">
    <text evidence="6">The sequence shown here is derived from an EMBL/GenBank/DDBJ whole genome shotgun (WGS) entry which is preliminary data.</text>
</comment>
<dbReference type="SUPFAM" id="SSF161098">
    <property type="entry name" value="MetI-like"/>
    <property type="match status" value="1"/>
</dbReference>
<dbReference type="Gene3D" id="1.10.3720.10">
    <property type="entry name" value="MetI-like"/>
    <property type="match status" value="1"/>
</dbReference>
<feature type="transmembrane region" description="Helical" evidence="5">
    <location>
        <begin position="316"/>
        <end position="342"/>
    </location>
</feature>
<feature type="transmembrane region" description="Helical" evidence="5">
    <location>
        <begin position="171"/>
        <end position="192"/>
    </location>
</feature>
<keyword evidence="3 5" id="KW-1133">Transmembrane helix</keyword>
<comment type="similarity">
    <text evidence="5">Belongs to the binding-protein-dependent transport system permease family.</text>
</comment>
<protein>
    <submittedName>
        <fullName evidence="6">ABC transporter permease subunit</fullName>
    </submittedName>
</protein>